<dbReference type="Proteomes" id="UP000233769">
    <property type="component" value="Chromosome tk0001"/>
</dbReference>
<dbReference type="AlphaFoldDB" id="A0A2N9ALU8"/>
<name>A0A2N9ALU8_METEX</name>
<accession>A0A2N9ALU8</accession>
<organism evidence="1 2">
    <name type="scientific">Methylorubrum extorquens</name>
    <name type="common">Methylobacterium dichloromethanicum</name>
    <name type="synonym">Methylobacterium extorquens</name>
    <dbReference type="NCBI Taxonomy" id="408"/>
    <lineage>
        <taxon>Bacteria</taxon>
        <taxon>Pseudomonadati</taxon>
        <taxon>Pseudomonadota</taxon>
        <taxon>Alphaproteobacteria</taxon>
        <taxon>Hyphomicrobiales</taxon>
        <taxon>Methylobacteriaceae</taxon>
        <taxon>Methylorubrum</taxon>
    </lineage>
</organism>
<protein>
    <submittedName>
        <fullName evidence="1">Uncharacterized protein</fullName>
    </submittedName>
</protein>
<reference evidence="2" key="1">
    <citation type="submission" date="2017-10" db="EMBL/GenBank/DDBJ databases">
        <authorList>
            <person name="Regsiter A."/>
            <person name="William W."/>
        </authorList>
    </citation>
    <scope>NUCLEOTIDE SEQUENCE [LARGE SCALE GENOMIC DNA]</scope>
</reference>
<dbReference type="EMBL" id="LT962688">
    <property type="protein sequence ID" value="SOR28242.1"/>
    <property type="molecule type" value="Genomic_DNA"/>
</dbReference>
<gene>
    <name evidence="1" type="ORF">TK0001_1640</name>
</gene>
<evidence type="ECO:0000313" key="1">
    <source>
        <dbReference type="EMBL" id="SOR28242.1"/>
    </source>
</evidence>
<evidence type="ECO:0000313" key="2">
    <source>
        <dbReference type="Proteomes" id="UP000233769"/>
    </source>
</evidence>
<sequence>MAEAQHIRATLVPYGRVASEAKGSRAVRAVHEKRGPGVAPSPLVHTCESCSDLIR</sequence>
<proteinExistence type="predicted"/>